<protein>
    <submittedName>
        <fullName evidence="14">Glycoside hydrolase 35 catalytic domain-containing protein</fullName>
    </submittedName>
</protein>
<dbReference type="GO" id="GO:0004565">
    <property type="term" value="F:beta-galactosidase activity"/>
    <property type="evidence" value="ECO:0007669"/>
    <property type="project" value="InterPro"/>
</dbReference>
<dbReference type="OrthoDB" id="1657402at2759"/>
<dbReference type="AlphaFoldDB" id="A0A090MYR5"/>
<evidence type="ECO:0000259" key="10">
    <source>
        <dbReference type="Pfam" id="PF21317"/>
    </source>
</evidence>
<dbReference type="Proteomes" id="UP000035682">
    <property type="component" value="Unplaced"/>
</dbReference>
<dbReference type="InterPro" id="IPR026283">
    <property type="entry name" value="B-gal_1-like"/>
</dbReference>
<reference evidence="12 13" key="1">
    <citation type="submission" date="2014-09" db="EMBL/GenBank/DDBJ databases">
        <authorList>
            <person name="Martin A.A."/>
        </authorList>
    </citation>
    <scope>NUCLEOTIDE SEQUENCE</scope>
    <source>
        <strain evidence="13">ED321</strain>
        <strain evidence="12">ED321 Heterogonic</strain>
    </source>
</reference>
<evidence type="ECO:0000313" key="13">
    <source>
        <dbReference type="Proteomes" id="UP000035682"/>
    </source>
</evidence>
<dbReference type="Pfam" id="PF21317">
    <property type="entry name" value="BetaGal_ABD_1"/>
    <property type="match status" value="1"/>
</dbReference>
<dbReference type="FunFam" id="3.20.20.80:FF:000017">
    <property type="entry name" value="Beta-galactosidase"/>
    <property type="match status" value="1"/>
</dbReference>
<proteinExistence type="inferred from homology"/>
<evidence type="ECO:0000313" key="12">
    <source>
        <dbReference type="EMBL" id="CEF67644.1"/>
    </source>
</evidence>
<dbReference type="GeneID" id="36380009"/>
<sequence>MYIQIFFLLLLNLLLFLKSDGKEFSIDYKEHQFKLDGKPFRYIAGEIHYFRIPSIYWRDRLRKIRDSGLNAIQVYIPWNYHEPTRRNYNFSGKYNMEEFLKIAQEEDLFVLLRPGPYICAEWENGGLPWWLTKDEKIKLRSSDSKYLEAVGTWWNILMNKIKSHLYKNGGNILMIQIENEYGSFDACDKEYLRFLRDLTWKILGNDVVLYTTDGASDGMLKCGSIEGVLPTVDFGVVHNKTKIIEYYELQKKYSNGGPLVNSEFYAGWFSGWGNRKWNFPKTESIINTMNFMWNLNSSFSIYMMAGGTSFEYWSGKVFDGTYVTTSYDYNAPIHENGDIGNTYIAIQKWILQLENWQWKPRFGGKNITRKNYGKVRVDPIKYSTNLMMENCVPKWEPLTFEELNFPYGFLIYRVNIDRDHLTNISIPGINDIGYISINDEYIGKINTTSNFLKINYTGDFTIQIVTENMGRQNFETIHDIKGIIGNKAYFDNKTSEHWQSCYLNLDIIDKHFNRKGHLSFIKNNKVSGPTILIGSFDTFDIYDTYVILNGFTKGILMINGNNVGRYWNNMGPQQSLYIPSSFLKKGNNRIIIFELEGNNSCDTYDGCYINFITNSVWNWEKV</sequence>
<dbReference type="PANTHER" id="PTHR23421">
    <property type="entry name" value="BETA-GALACTOSIDASE RELATED"/>
    <property type="match status" value="1"/>
</dbReference>
<organism evidence="12">
    <name type="scientific">Strongyloides ratti</name>
    <name type="common">Parasitic roundworm</name>
    <dbReference type="NCBI Taxonomy" id="34506"/>
    <lineage>
        <taxon>Eukaryota</taxon>
        <taxon>Metazoa</taxon>
        <taxon>Ecdysozoa</taxon>
        <taxon>Nematoda</taxon>
        <taxon>Chromadorea</taxon>
        <taxon>Rhabditida</taxon>
        <taxon>Tylenchina</taxon>
        <taxon>Panagrolaimomorpha</taxon>
        <taxon>Strongyloidoidea</taxon>
        <taxon>Strongyloididae</taxon>
        <taxon>Strongyloides</taxon>
    </lineage>
</organism>
<dbReference type="OMA" id="FWNIHEQ"/>
<dbReference type="InterPro" id="IPR048913">
    <property type="entry name" value="BetaGal_gal-bd"/>
</dbReference>
<dbReference type="InterPro" id="IPR048912">
    <property type="entry name" value="BetaGal1-like_ABD1"/>
</dbReference>
<evidence type="ECO:0000256" key="6">
    <source>
        <dbReference type="PIRSR" id="PIRSR006336-1"/>
    </source>
</evidence>
<feature type="active site" description="Nucleophile" evidence="6">
    <location>
        <position position="263"/>
    </location>
</feature>
<comment type="similarity">
    <text evidence="1 7">Belongs to the glycosyl hydrolase 35 family.</text>
</comment>
<dbReference type="Gene3D" id="2.60.120.260">
    <property type="entry name" value="Galactose-binding domain-like"/>
    <property type="match status" value="2"/>
</dbReference>
<feature type="active site" description="Proton donor" evidence="6">
    <location>
        <position position="180"/>
    </location>
</feature>
<evidence type="ECO:0000259" key="11">
    <source>
        <dbReference type="Pfam" id="PF21467"/>
    </source>
</evidence>
<dbReference type="InterPro" id="IPR031330">
    <property type="entry name" value="Gly_Hdrlase_35_cat"/>
</dbReference>
<dbReference type="STRING" id="34506.A0A090MYR5"/>
<dbReference type="EMBL" id="LN609529">
    <property type="protein sequence ID" value="CEF67644.1"/>
    <property type="molecule type" value="Genomic_DNA"/>
</dbReference>
<dbReference type="PIRSF" id="PIRSF006336">
    <property type="entry name" value="B-gal"/>
    <property type="match status" value="1"/>
</dbReference>
<dbReference type="InterPro" id="IPR017853">
    <property type="entry name" value="GH"/>
</dbReference>
<feature type="chain" id="PRO_5015031361" evidence="8">
    <location>
        <begin position="22"/>
        <end position="622"/>
    </location>
</feature>
<evidence type="ECO:0000256" key="7">
    <source>
        <dbReference type="RuleBase" id="RU003679"/>
    </source>
</evidence>
<dbReference type="eggNOG" id="KOG0496">
    <property type="taxonomic scope" value="Eukaryota"/>
</dbReference>
<dbReference type="WormBase" id="SRAE_2000230500">
    <property type="protein sequence ID" value="SRP03694"/>
    <property type="gene ID" value="WBGene00262515"/>
</dbReference>
<dbReference type="PRINTS" id="PR00742">
    <property type="entry name" value="GLHYDRLASE35"/>
</dbReference>
<dbReference type="Gene3D" id="3.20.20.80">
    <property type="entry name" value="Glycosidases"/>
    <property type="match status" value="1"/>
</dbReference>
<keyword evidence="4" id="KW-0325">Glycoprotein</keyword>
<feature type="domain" description="Glycoside hydrolase 35 catalytic" evidence="9">
    <location>
        <begin position="32"/>
        <end position="350"/>
    </location>
</feature>
<dbReference type="CTD" id="36380009"/>
<dbReference type="InterPro" id="IPR001944">
    <property type="entry name" value="Glycoside_Hdrlase_35"/>
</dbReference>
<evidence type="ECO:0000313" key="14">
    <source>
        <dbReference type="WBParaSite" id="SRAE_2000230500.1"/>
    </source>
</evidence>
<feature type="signal peptide" evidence="8">
    <location>
        <begin position="1"/>
        <end position="21"/>
    </location>
</feature>
<keyword evidence="3 12" id="KW-0378">Hydrolase</keyword>
<gene>
    <name evidence="12 14 15" type="ORF">SRAE_2000230500</name>
</gene>
<name>A0A090MYR5_STRRB</name>
<evidence type="ECO:0000256" key="2">
    <source>
        <dbReference type="ARBA" id="ARBA00022729"/>
    </source>
</evidence>
<evidence type="ECO:0000256" key="5">
    <source>
        <dbReference type="ARBA" id="ARBA00023295"/>
    </source>
</evidence>
<keyword evidence="2 8" id="KW-0732">Signal</keyword>
<accession>A0A090MYR5</accession>
<reference evidence="14" key="2">
    <citation type="submission" date="2020-12" db="UniProtKB">
        <authorList>
            <consortium name="WormBaseParasite"/>
        </authorList>
    </citation>
    <scope>IDENTIFICATION</scope>
</reference>
<dbReference type="SUPFAM" id="SSF49785">
    <property type="entry name" value="Galactose-binding domain-like"/>
    <property type="match status" value="1"/>
</dbReference>
<dbReference type="Pfam" id="PF01301">
    <property type="entry name" value="Glyco_hydro_35"/>
    <property type="match status" value="1"/>
</dbReference>
<evidence type="ECO:0000256" key="8">
    <source>
        <dbReference type="SAM" id="SignalP"/>
    </source>
</evidence>
<keyword evidence="13" id="KW-1185">Reference proteome</keyword>
<dbReference type="SUPFAM" id="SSF51445">
    <property type="entry name" value="(Trans)glycosidases"/>
    <property type="match status" value="1"/>
</dbReference>
<feature type="domain" description="Beta-galactosidase 1-like first all-beta" evidence="10">
    <location>
        <begin position="397"/>
        <end position="501"/>
    </location>
</feature>
<evidence type="ECO:0000256" key="3">
    <source>
        <dbReference type="ARBA" id="ARBA00022801"/>
    </source>
</evidence>
<dbReference type="Pfam" id="PF21467">
    <property type="entry name" value="BetaGal_gal-bd"/>
    <property type="match status" value="1"/>
</dbReference>
<keyword evidence="5" id="KW-0326">Glycosidase</keyword>
<dbReference type="GO" id="GO:0005975">
    <property type="term" value="P:carbohydrate metabolic process"/>
    <property type="evidence" value="ECO:0007669"/>
    <property type="project" value="InterPro"/>
</dbReference>
<evidence type="ECO:0000259" key="9">
    <source>
        <dbReference type="Pfam" id="PF01301"/>
    </source>
</evidence>
<evidence type="ECO:0000313" key="15">
    <source>
        <dbReference type="WormBase" id="SRAE_2000230500"/>
    </source>
</evidence>
<evidence type="ECO:0000256" key="4">
    <source>
        <dbReference type="ARBA" id="ARBA00023180"/>
    </source>
</evidence>
<dbReference type="WBParaSite" id="SRAE_2000230500.1">
    <property type="protein sequence ID" value="SRAE_2000230500.1"/>
    <property type="gene ID" value="WBGene00262515"/>
</dbReference>
<dbReference type="RefSeq" id="XP_024506844.1">
    <property type="nucleotide sequence ID" value="XM_024653359.1"/>
</dbReference>
<feature type="domain" description="Beta-galactosidase galactose-binding" evidence="11">
    <location>
        <begin position="535"/>
        <end position="588"/>
    </location>
</feature>
<evidence type="ECO:0000256" key="1">
    <source>
        <dbReference type="ARBA" id="ARBA00009809"/>
    </source>
</evidence>
<dbReference type="InterPro" id="IPR008979">
    <property type="entry name" value="Galactose-bd-like_sf"/>
</dbReference>